<evidence type="ECO:0000313" key="4">
    <source>
        <dbReference type="EMBL" id="BBM40348.1"/>
    </source>
</evidence>
<name>A0A510JM19_9FUSO</name>
<sequence>MKKKYLITKLVIILILSLVISCQNKNAELEKKIEKLEKENAEILQKQQNIQTSTVQANPENTETKKIEKTSQPKISNYENKVRSRIASYEAARDKVSDEYGWSPEETNANGRLNEKLDDELTKVYNLIMARLSESEKIEFRNKQRQWLKIRTKKVENSNNGEDGNPGMGGRAGANVEIMTYQEFTKDRLIEFAKIYDNMN</sequence>
<dbReference type="PROSITE" id="PS51257">
    <property type="entry name" value="PROKAR_LIPOPROTEIN"/>
    <property type="match status" value="1"/>
</dbReference>
<dbReference type="EMBL" id="AP019827">
    <property type="protein sequence ID" value="BBM40348.1"/>
    <property type="molecule type" value="Genomic_DNA"/>
</dbReference>
<evidence type="ECO:0000256" key="1">
    <source>
        <dbReference type="SAM" id="Coils"/>
    </source>
</evidence>
<evidence type="ECO:0000259" key="3">
    <source>
        <dbReference type="Pfam" id="PF07007"/>
    </source>
</evidence>
<dbReference type="InterPro" id="IPR009739">
    <property type="entry name" value="LprI-like_N"/>
</dbReference>
<dbReference type="RefSeq" id="WP_018450760.1">
    <property type="nucleotide sequence ID" value="NZ_AP019827.1"/>
</dbReference>
<keyword evidence="5" id="KW-1185">Reference proteome</keyword>
<feature type="chain" id="PRO_5021815542" description="Lysozyme inhibitor LprI-like N-terminal domain-containing protein" evidence="2">
    <location>
        <begin position="28"/>
        <end position="200"/>
    </location>
</feature>
<evidence type="ECO:0000313" key="5">
    <source>
        <dbReference type="Proteomes" id="UP000322617"/>
    </source>
</evidence>
<dbReference type="KEGG" id="lsz:JCM16776_0568"/>
<accession>A0A510JM19</accession>
<gene>
    <name evidence="4" type="ORF">JCM16776_0568</name>
</gene>
<feature type="domain" description="Lysozyme inhibitor LprI-like N-terminal" evidence="3">
    <location>
        <begin position="114"/>
        <end position="190"/>
    </location>
</feature>
<proteinExistence type="predicted"/>
<dbReference type="Proteomes" id="UP000322617">
    <property type="component" value="Chromosome"/>
</dbReference>
<keyword evidence="2" id="KW-0732">Signal</keyword>
<protein>
    <recommendedName>
        <fullName evidence="3">Lysozyme inhibitor LprI-like N-terminal domain-containing protein</fullName>
    </recommendedName>
</protein>
<organism evidence="4 5">
    <name type="scientific">Leptotrichia shahii</name>
    <dbReference type="NCBI Taxonomy" id="157691"/>
    <lineage>
        <taxon>Bacteria</taxon>
        <taxon>Fusobacteriati</taxon>
        <taxon>Fusobacteriota</taxon>
        <taxon>Fusobacteriia</taxon>
        <taxon>Fusobacteriales</taxon>
        <taxon>Leptotrichiaceae</taxon>
        <taxon>Leptotrichia</taxon>
    </lineage>
</organism>
<dbReference type="Gene3D" id="1.20.1270.180">
    <property type="match status" value="1"/>
</dbReference>
<reference evidence="4 5" key="1">
    <citation type="submission" date="2019-07" db="EMBL/GenBank/DDBJ databases">
        <title>Complete Genome Sequence of Leptotrichia shahii Strain JCM 16776.</title>
        <authorList>
            <person name="Watanabe S."/>
            <person name="Cui L."/>
        </authorList>
    </citation>
    <scope>NUCLEOTIDE SEQUENCE [LARGE SCALE GENOMIC DNA]</scope>
    <source>
        <strain evidence="4 5">JCM16776</strain>
    </source>
</reference>
<dbReference type="AlphaFoldDB" id="A0A510JM19"/>
<feature type="signal peptide" evidence="2">
    <location>
        <begin position="1"/>
        <end position="27"/>
    </location>
</feature>
<feature type="coiled-coil region" evidence="1">
    <location>
        <begin position="19"/>
        <end position="53"/>
    </location>
</feature>
<dbReference type="OrthoDB" id="9894958at2"/>
<evidence type="ECO:0000256" key="2">
    <source>
        <dbReference type="SAM" id="SignalP"/>
    </source>
</evidence>
<dbReference type="Pfam" id="PF07007">
    <property type="entry name" value="LprI"/>
    <property type="match status" value="1"/>
</dbReference>
<keyword evidence="1" id="KW-0175">Coiled coil</keyword>